<dbReference type="Gene3D" id="1.25.40.10">
    <property type="entry name" value="Tetratricopeptide repeat domain"/>
    <property type="match status" value="5"/>
</dbReference>
<evidence type="ECO:0000256" key="2">
    <source>
        <dbReference type="ARBA" id="ARBA00022737"/>
    </source>
</evidence>
<dbReference type="NCBIfam" id="TIGR00756">
    <property type="entry name" value="PPR"/>
    <property type="match status" value="12"/>
</dbReference>
<reference evidence="4 5" key="1">
    <citation type="submission" date="2019-09" db="EMBL/GenBank/DDBJ databases">
        <title>A chromosome-level genome assembly of the Chinese tupelo Nyssa sinensis.</title>
        <authorList>
            <person name="Yang X."/>
            <person name="Kang M."/>
            <person name="Yang Y."/>
            <person name="Xiong H."/>
            <person name="Wang M."/>
            <person name="Zhang Z."/>
            <person name="Wang Z."/>
            <person name="Wu H."/>
            <person name="Ma T."/>
            <person name="Liu J."/>
            <person name="Xi Z."/>
        </authorList>
    </citation>
    <scope>NUCLEOTIDE SEQUENCE [LARGE SCALE GENOMIC DNA]</scope>
    <source>
        <strain evidence="4">J267</strain>
        <tissue evidence="4">Leaf</tissue>
    </source>
</reference>
<feature type="repeat" description="PPR" evidence="3">
    <location>
        <begin position="487"/>
        <end position="521"/>
    </location>
</feature>
<dbReference type="InterPro" id="IPR011990">
    <property type="entry name" value="TPR-like_helical_dom_sf"/>
</dbReference>
<evidence type="ECO:0000313" key="5">
    <source>
        <dbReference type="Proteomes" id="UP000325577"/>
    </source>
</evidence>
<name>A0A5J5BJH7_9ASTE</name>
<evidence type="ECO:0000313" key="4">
    <source>
        <dbReference type="EMBL" id="KAA8541902.1"/>
    </source>
</evidence>
<proteinExistence type="inferred from homology"/>
<dbReference type="PANTHER" id="PTHR47939:SF13">
    <property type="entry name" value="OS03G0201400 PROTEIN"/>
    <property type="match status" value="1"/>
</dbReference>
<dbReference type="InterPro" id="IPR050667">
    <property type="entry name" value="PPR-containing_protein"/>
</dbReference>
<feature type="repeat" description="PPR" evidence="3">
    <location>
        <begin position="277"/>
        <end position="311"/>
    </location>
</feature>
<dbReference type="EMBL" id="CM018035">
    <property type="protein sequence ID" value="KAA8541902.1"/>
    <property type="molecule type" value="Genomic_DNA"/>
</dbReference>
<evidence type="ECO:0000256" key="1">
    <source>
        <dbReference type="ARBA" id="ARBA00007626"/>
    </source>
</evidence>
<feature type="repeat" description="PPR" evidence="3">
    <location>
        <begin position="207"/>
        <end position="241"/>
    </location>
</feature>
<feature type="repeat" description="PPR" evidence="3">
    <location>
        <begin position="522"/>
        <end position="556"/>
    </location>
</feature>
<feature type="repeat" description="PPR" evidence="3">
    <location>
        <begin position="242"/>
        <end position="276"/>
    </location>
</feature>
<feature type="repeat" description="PPR" evidence="3">
    <location>
        <begin position="557"/>
        <end position="587"/>
    </location>
</feature>
<protein>
    <recommendedName>
        <fullName evidence="6">Pentacotripeptide-repeat region of PRORP domain-containing protein</fullName>
    </recommendedName>
</protein>
<dbReference type="Pfam" id="PF13041">
    <property type="entry name" value="PPR_2"/>
    <property type="match status" value="4"/>
</dbReference>
<evidence type="ECO:0000256" key="3">
    <source>
        <dbReference type="PROSITE-ProRule" id="PRU00708"/>
    </source>
</evidence>
<dbReference type="AlphaFoldDB" id="A0A5J5BJH7"/>
<comment type="similarity">
    <text evidence="1">Belongs to the PPR family. P subfamily.</text>
</comment>
<gene>
    <name evidence="4" type="ORF">F0562_023054</name>
</gene>
<dbReference type="PROSITE" id="PS51375">
    <property type="entry name" value="PPR"/>
    <property type="match status" value="12"/>
</dbReference>
<dbReference type="OrthoDB" id="185373at2759"/>
<dbReference type="PANTHER" id="PTHR47939">
    <property type="entry name" value="MEMBRANE-ASSOCIATED SALT-INDUCIBLE PROTEIN-LIKE"/>
    <property type="match status" value="1"/>
</dbReference>
<feature type="repeat" description="PPR" evidence="3">
    <location>
        <begin position="382"/>
        <end position="416"/>
    </location>
</feature>
<feature type="repeat" description="PPR" evidence="3">
    <location>
        <begin position="347"/>
        <end position="381"/>
    </location>
</feature>
<feature type="repeat" description="PPR" evidence="3">
    <location>
        <begin position="167"/>
        <end position="197"/>
    </location>
</feature>
<dbReference type="Pfam" id="PF01535">
    <property type="entry name" value="PPR"/>
    <property type="match status" value="3"/>
</dbReference>
<feature type="repeat" description="PPR" evidence="3">
    <location>
        <begin position="417"/>
        <end position="451"/>
    </location>
</feature>
<keyword evidence="2" id="KW-0677">Repeat</keyword>
<dbReference type="InterPro" id="IPR002885">
    <property type="entry name" value="PPR_rpt"/>
</dbReference>
<dbReference type="SUPFAM" id="SSF81901">
    <property type="entry name" value="HCP-like"/>
    <property type="match status" value="1"/>
</dbReference>
<feature type="repeat" description="PPR" evidence="3">
    <location>
        <begin position="452"/>
        <end position="486"/>
    </location>
</feature>
<keyword evidence="5" id="KW-1185">Reference proteome</keyword>
<organism evidence="4 5">
    <name type="scientific">Nyssa sinensis</name>
    <dbReference type="NCBI Taxonomy" id="561372"/>
    <lineage>
        <taxon>Eukaryota</taxon>
        <taxon>Viridiplantae</taxon>
        <taxon>Streptophyta</taxon>
        <taxon>Embryophyta</taxon>
        <taxon>Tracheophyta</taxon>
        <taxon>Spermatophyta</taxon>
        <taxon>Magnoliopsida</taxon>
        <taxon>eudicotyledons</taxon>
        <taxon>Gunneridae</taxon>
        <taxon>Pentapetalae</taxon>
        <taxon>asterids</taxon>
        <taxon>Cornales</taxon>
        <taxon>Nyssaceae</taxon>
        <taxon>Nyssa</taxon>
    </lineage>
</organism>
<evidence type="ECO:0008006" key="6">
    <source>
        <dbReference type="Google" id="ProtNLM"/>
    </source>
</evidence>
<sequence>MGRKLFSLRIKPFRNPKPSSSPNFPFKPHIKKLVYEVCEIIRTNDQWEETLETRLSEEEVVPSDIAHFVFDRIRDVELGLKFYDWVSQRPYGCPLDGFAYSSLLKLLAKSRVFPEIETVLDSMKIEEKSPTREALDAIIRAYSDSGLVDKALELYSLAVKTYNFVPIVFACNSLLNALIKDGRTEIARRIYDEMVERDDGSENGCVDNYSTCIMVRGLCNEGKVEEGRKLIEDMWGKGCIPNVVFYNTLIDGYCKKGDVERAYGIFKELKLKGFLPAVETYGAIINGFCKEGNFEAIDRLLMEMNARGLRVNVQVYNIIIDAQYRHGCMVKAVETIRKMIENGCDPDIVTYNTFIYGLCRDGKVQEAEQLLEQATRRGLMPNKFSYTPVIHVYCRHGEHVRASDMLIEMTERGYKPDVVTYGALVHGLVAAGEVDVALTIRDKMVERGVLPDSGIYNVLMSGLCKKGNLPAAKQLLAEMLDQNVLPDAFIYATLVDGMIRNGDLDKAKKLFELTIEKGMDPGVVGYNTMIKGYCKSGMMNDAVSCINRMIKKYISPDEFTYSTIIDGYVKQHDMDGALTMFSQMEGKLTKAASFFEQMLMSKCIPNDVTFHYLINGFSNHALSEICTKGNETREHEKCMFLDLFRRMIVDGWVPRLAAYNSIIVCLCLYGMLKTTLQLSDKMVRKGYLSDSVTFAAQLHGVCLEGRSKEWKSIISCNLNEPELYVAEKYSLILDHYLPQGVISEASQILHMLVEDYKSHNQGVTNLKVSAS</sequence>
<accession>A0A5J5BJH7</accession>
<dbReference type="Proteomes" id="UP000325577">
    <property type="component" value="Linkage Group LG12"/>
</dbReference>
<dbReference type="Pfam" id="PF12854">
    <property type="entry name" value="PPR_1"/>
    <property type="match status" value="1"/>
</dbReference>
<feature type="repeat" description="PPR" evidence="3">
    <location>
        <begin position="312"/>
        <end position="346"/>
    </location>
</feature>